<proteinExistence type="predicted"/>
<reference evidence="1 2" key="1">
    <citation type="submission" date="2020-08" db="EMBL/GenBank/DDBJ databases">
        <title>Genomic Encyclopedia of Type Strains, Phase IV (KMG-IV): sequencing the most valuable type-strain genomes for metagenomic binning, comparative biology and taxonomic classification.</title>
        <authorList>
            <person name="Goeker M."/>
        </authorList>
    </citation>
    <scope>NUCLEOTIDE SEQUENCE [LARGE SCALE GENOMIC DNA]</scope>
    <source>
        <strain evidence="1 2">DSM 23960</strain>
    </source>
</reference>
<gene>
    <name evidence="1" type="ORF">GGR12_002598</name>
</gene>
<dbReference type="InterPro" id="IPR000415">
    <property type="entry name" value="Nitroreductase-like"/>
</dbReference>
<accession>A0A7W6NR05</accession>
<organism evidence="1 2">
    <name type="scientific">Brevundimonas lenta</name>
    <dbReference type="NCBI Taxonomy" id="424796"/>
    <lineage>
        <taxon>Bacteria</taxon>
        <taxon>Pseudomonadati</taxon>
        <taxon>Pseudomonadota</taxon>
        <taxon>Alphaproteobacteria</taxon>
        <taxon>Caulobacterales</taxon>
        <taxon>Caulobacteraceae</taxon>
        <taxon>Brevundimonas</taxon>
    </lineage>
</organism>
<dbReference type="SUPFAM" id="SSF55469">
    <property type="entry name" value="FMN-dependent nitroreductase-like"/>
    <property type="match status" value="2"/>
</dbReference>
<keyword evidence="2" id="KW-1185">Reference proteome</keyword>
<evidence type="ECO:0000313" key="1">
    <source>
        <dbReference type="EMBL" id="MBB4083732.1"/>
    </source>
</evidence>
<dbReference type="RefSeq" id="WP_183204800.1">
    <property type="nucleotide sequence ID" value="NZ_BAAAER010000007.1"/>
</dbReference>
<dbReference type="Gene3D" id="3.40.109.10">
    <property type="entry name" value="NADH Oxidase"/>
    <property type="match status" value="1"/>
</dbReference>
<dbReference type="AlphaFoldDB" id="A0A7W6NR05"/>
<protein>
    <recommendedName>
        <fullName evidence="3">Nitroreductase</fullName>
    </recommendedName>
</protein>
<dbReference type="GO" id="GO:0016491">
    <property type="term" value="F:oxidoreductase activity"/>
    <property type="evidence" value="ECO:0007669"/>
    <property type="project" value="InterPro"/>
</dbReference>
<evidence type="ECO:0008006" key="3">
    <source>
        <dbReference type="Google" id="ProtNLM"/>
    </source>
</evidence>
<dbReference type="EMBL" id="JACIDM010000002">
    <property type="protein sequence ID" value="MBB4083732.1"/>
    <property type="molecule type" value="Genomic_DNA"/>
</dbReference>
<name>A0A7W6NR05_9CAUL</name>
<sequence length="322" mass="34635">MALDPDLFRALVADASLAPSVHNTQPTRWRLLPDGTVQVLEDPARRLTVGDPDGRDLGVSHGAAVEGFCLAASERGLAVTVHRDGDGVAGLALEAGRRPDPLAPFALQRRTYRGRFEDAEAGKASVARLAPADDLTVVEAPDRIAALATLYDAASLRWFRNAPYRAELVSWMRLSRRHPNWSLDGLNAEAMEMSAIEAAAAGLVLRPGVFEALAGVGLAGSVVAEAPVVRSAAAIALFHRPADEDPFDTGRRFHRVWLEFTRVDLSGSPMAVLADDPQARDAVQRDFGIPSDRRLITAFRLGVAPARTLPPKPRLALDTLIV</sequence>
<dbReference type="Proteomes" id="UP000529946">
    <property type="component" value="Unassembled WGS sequence"/>
</dbReference>
<comment type="caution">
    <text evidence="1">The sequence shown here is derived from an EMBL/GenBank/DDBJ whole genome shotgun (WGS) entry which is preliminary data.</text>
</comment>
<evidence type="ECO:0000313" key="2">
    <source>
        <dbReference type="Proteomes" id="UP000529946"/>
    </source>
</evidence>